<sequence>MLVETKRQAALISVRTGLKEDTCLDLLLSGWSFVQQNDGQPDQWVSSQGSLSLPKK</sequence>
<evidence type="ECO:0000313" key="1">
    <source>
        <dbReference type="EMBL" id="ALY09023.1"/>
    </source>
</evidence>
<dbReference type="GeneID" id="40079390"/>
<keyword evidence="2" id="KW-1185">Reference proteome</keyword>
<organism evidence="1 2">
    <name type="scientific">Arthrobacter phage Gordon</name>
    <dbReference type="NCBI Taxonomy" id="1772298"/>
    <lineage>
        <taxon>Viruses</taxon>
        <taxon>Duplodnaviria</taxon>
        <taxon>Heunggongvirae</taxon>
        <taxon>Uroviricota</taxon>
        <taxon>Caudoviricetes</taxon>
        <taxon>Gordonvirus</taxon>
        <taxon>Gordonvirus gordon</taxon>
    </lineage>
</organism>
<dbReference type="EMBL" id="KU160646">
    <property type="protein sequence ID" value="ALY09023.1"/>
    <property type="molecule type" value="Genomic_DNA"/>
</dbReference>
<proteinExistence type="predicted"/>
<name>A0A0U4IL66_9CAUD</name>
<dbReference type="KEGG" id="vg:40079390"/>
<reference evidence="1 2" key="1">
    <citation type="submission" date="2015-11" db="EMBL/GenBank/DDBJ databases">
        <authorList>
            <person name="Schneider V.M."/>
            <person name="Bradley K.W."/>
            <person name="Asai D.J."/>
            <person name="Bowman C.A."/>
            <person name="Russell D.A."/>
            <person name="Pope W.H."/>
            <person name="Jacobs-Sera D."/>
            <person name="Hendrix R.W."/>
            <person name="Hatfull G.F."/>
        </authorList>
    </citation>
    <scope>NUCLEOTIDE SEQUENCE [LARGE SCALE GENOMIC DNA]</scope>
</reference>
<protein>
    <submittedName>
        <fullName evidence="1">Uncharacterized protein</fullName>
    </submittedName>
</protein>
<dbReference type="Proteomes" id="UP000226177">
    <property type="component" value="Segment"/>
</dbReference>
<dbReference type="RefSeq" id="YP_009603509.1">
    <property type="nucleotide sequence ID" value="NC_041952.1"/>
</dbReference>
<dbReference type="OrthoDB" id="36474at10239"/>
<evidence type="ECO:0000313" key="2">
    <source>
        <dbReference type="Proteomes" id="UP000226177"/>
    </source>
</evidence>
<gene>
    <name evidence="1" type="primary">48</name>
    <name evidence="1" type="ORF">GORDON_48</name>
</gene>
<accession>A0A0U4IL66</accession>